<dbReference type="Gene3D" id="3.40.462.20">
    <property type="match status" value="1"/>
</dbReference>
<protein>
    <submittedName>
        <fullName evidence="7">FAD-binding protein</fullName>
    </submittedName>
</protein>
<organism evidence="7 8">
    <name type="scientific">Streptomyces luteolus</name>
    <dbReference type="NCBI Taxonomy" id="3043615"/>
    <lineage>
        <taxon>Bacteria</taxon>
        <taxon>Bacillati</taxon>
        <taxon>Actinomycetota</taxon>
        <taxon>Actinomycetes</taxon>
        <taxon>Kitasatosporales</taxon>
        <taxon>Streptomycetaceae</taxon>
        <taxon>Streptomyces</taxon>
    </lineage>
</organism>
<dbReference type="EMBL" id="JASCIS010000091">
    <property type="protein sequence ID" value="MDI3424322.1"/>
    <property type="molecule type" value="Genomic_DNA"/>
</dbReference>
<keyword evidence="8" id="KW-1185">Reference proteome</keyword>
<dbReference type="InterPro" id="IPR016166">
    <property type="entry name" value="FAD-bd_PCMH"/>
</dbReference>
<comment type="similarity">
    <text evidence="2">Belongs to the oxygen-dependent FAD-linked oxidoreductase family.</text>
</comment>
<evidence type="ECO:0000256" key="2">
    <source>
        <dbReference type="ARBA" id="ARBA00005466"/>
    </source>
</evidence>
<evidence type="ECO:0000259" key="6">
    <source>
        <dbReference type="PROSITE" id="PS51387"/>
    </source>
</evidence>
<dbReference type="SUPFAM" id="SSF56176">
    <property type="entry name" value="FAD-binding/transporter-associated domain-like"/>
    <property type="match status" value="1"/>
</dbReference>
<keyword evidence="5" id="KW-0560">Oxidoreductase</keyword>
<proteinExistence type="inferred from homology"/>
<dbReference type="InterPro" id="IPR036318">
    <property type="entry name" value="FAD-bd_PCMH-like_sf"/>
</dbReference>
<evidence type="ECO:0000256" key="1">
    <source>
        <dbReference type="ARBA" id="ARBA00001974"/>
    </source>
</evidence>
<comment type="caution">
    <text evidence="7">The sequence shown here is derived from an EMBL/GenBank/DDBJ whole genome shotgun (WGS) entry which is preliminary data.</text>
</comment>
<feature type="domain" description="FAD-binding PCMH-type" evidence="6">
    <location>
        <begin position="38"/>
        <end position="207"/>
    </location>
</feature>
<dbReference type="RefSeq" id="WP_282540142.1">
    <property type="nucleotide sequence ID" value="NZ_JASCIS010000091.1"/>
</dbReference>
<evidence type="ECO:0000256" key="4">
    <source>
        <dbReference type="ARBA" id="ARBA00022827"/>
    </source>
</evidence>
<dbReference type="PROSITE" id="PS00862">
    <property type="entry name" value="OX2_COVAL_FAD"/>
    <property type="match status" value="1"/>
</dbReference>
<dbReference type="Proteomes" id="UP001237105">
    <property type="component" value="Unassembled WGS sequence"/>
</dbReference>
<evidence type="ECO:0000256" key="3">
    <source>
        <dbReference type="ARBA" id="ARBA00022630"/>
    </source>
</evidence>
<dbReference type="Gene3D" id="3.30.465.10">
    <property type="match status" value="1"/>
</dbReference>
<dbReference type="PROSITE" id="PS51387">
    <property type="entry name" value="FAD_PCMH"/>
    <property type="match status" value="1"/>
</dbReference>
<comment type="cofactor">
    <cofactor evidence="1">
        <name>FAD</name>
        <dbReference type="ChEBI" id="CHEBI:57692"/>
    </cofactor>
</comment>
<dbReference type="InterPro" id="IPR006093">
    <property type="entry name" value="Oxy_OxRdtase_FAD_BS"/>
</dbReference>
<dbReference type="PANTHER" id="PTHR42973:SF39">
    <property type="entry name" value="FAD-BINDING PCMH-TYPE DOMAIN-CONTAINING PROTEIN"/>
    <property type="match status" value="1"/>
</dbReference>
<gene>
    <name evidence="7" type="ORF">QIT00_38395</name>
</gene>
<keyword evidence="3" id="KW-0285">Flavoprotein</keyword>
<dbReference type="InterPro" id="IPR050416">
    <property type="entry name" value="FAD-linked_Oxidoreductase"/>
</dbReference>
<dbReference type="InterPro" id="IPR006094">
    <property type="entry name" value="Oxid_FAD_bind_N"/>
</dbReference>
<evidence type="ECO:0000256" key="5">
    <source>
        <dbReference type="ARBA" id="ARBA00023002"/>
    </source>
</evidence>
<sequence>MTENRTSSALPLPDTHGPVLRPGDVGYDEARQGFQTAYAHRPALTVGAENADDVRAAVRYAGAHGLRVAVQSTGHGLAAAAGDDALLVATGRMKGLRIDPAARTARAEAGVTWAEVIAAAAGHGLAPLNGSAPGVGVVGYLTGGGLGILGRRFGYAADHVRSFDLVTADGAPRHVTADTEPELFWALRGGGGGFGVVTAVEFGLVPLTEVYGGVLAFADERVPGALAAYLAWTEGLPEELTSSVVLMTWPDAPFAPEAYRGRYVMAVRVAYTGSASEGARLVAPLRELGPMVDDLRVMPYAESHTIHSDPPYPHPYDGDNALVTSVPGAALGALTGEAARAGAVVQIKHLGGALGREPEVPNAVGFRGARYLVTVLSALFELDRSGARALQGEALAPLAEVRLGRNLNHLFGERGELAVRDAYEPGVWRRLGVVRRAYDPAGLFGAGPF</sequence>
<evidence type="ECO:0000313" key="8">
    <source>
        <dbReference type="Proteomes" id="UP001237105"/>
    </source>
</evidence>
<keyword evidence="4" id="KW-0274">FAD</keyword>
<dbReference type="InterPro" id="IPR016167">
    <property type="entry name" value="FAD-bd_PCMH_sub1"/>
</dbReference>
<dbReference type="Gene3D" id="3.30.43.10">
    <property type="entry name" value="Uridine Diphospho-n-acetylenolpyruvylglucosamine Reductase, domain 2"/>
    <property type="match status" value="1"/>
</dbReference>
<dbReference type="PANTHER" id="PTHR42973">
    <property type="entry name" value="BINDING OXIDOREDUCTASE, PUTATIVE (AFU_ORTHOLOGUE AFUA_1G17690)-RELATED"/>
    <property type="match status" value="1"/>
</dbReference>
<name>A0ABT6T8V2_9ACTN</name>
<reference evidence="7 8" key="1">
    <citation type="submission" date="2023-05" db="EMBL/GenBank/DDBJ databases">
        <title>Draft genome sequence of Streptomyces sp. B-S-A12 isolated from a cave soil in Thailand.</title>
        <authorList>
            <person name="Chamroensaksri N."/>
            <person name="Muangham S."/>
        </authorList>
    </citation>
    <scope>NUCLEOTIDE SEQUENCE [LARGE SCALE GENOMIC DNA]</scope>
    <source>
        <strain evidence="7 8">B-S-A12</strain>
    </source>
</reference>
<evidence type="ECO:0000313" key="7">
    <source>
        <dbReference type="EMBL" id="MDI3424322.1"/>
    </source>
</evidence>
<accession>A0ABT6T8V2</accession>
<dbReference type="InterPro" id="IPR016169">
    <property type="entry name" value="FAD-bd_PCMH_sub2"/>
</dbReference>
<dbReference type="Pfam" id="PF01565">
    <property type="entry name" value="FAD_binding_4"/>
    <property type="match status" value="1"/>
</dbReference>